<dbReference type="Pfam" id="PF14709">
    <property type="entry name" value="DND1_DSRM"/>
    <property type="match status" value="1"/>
</dbReference>
<keyword evidence="2" id="KW-1185">Reference proteome</keyword>
<gene>
    <name evidence="1" type="ORF">RJ640_006556</name>
</gene>
<accession>A0AA88QHU0</accession>
<sequence>MSPKRGSISPCFLFKRLSSLQGTLECAVVRNLPSDQLRNLQDEIAVCDKKIQTIMDANERNLVGEAKHWQKSLGFGIDEVVFWFLRGDTMNIERYVIQLILILSGKEAPEGQEDGLAELALKLDVVLECCNDVCLEGKFQAHGTSQLAGDEGLQRYVKRRRLSEAIITLRAPCQIVSCLLGTMRGIHYAALSFFACRDHNFTRKELDDVCLENYWTLPTYNVSSSAGGFLANVTVKAFESECSCGGELEASPREARDSAASEMLVKLRNMAGKAL</sequence>
<name>A0AA88QHU0_9ASTE</name>
<proteinExistence type="predicted"/>
<dbReference type="Gene3D" id="3.30.160.20">
    <property type="match status" value="1"/>
</dbReference>
<dbReference type="AlphaFoldDB" id="A0AA88QHU0"/>
<dbReference type="EMBL" id="JAVXUO010002757">
    <property type="protein sequence ID" value="KAK2970083.1"/>
    <property type="molecule type" value="Genomic_DNA"/>
</dbReference>
<comment type="caution">
    <text evidence="1">The sequence shown here is derived from an EMBL/GenBank/DDBJ whole genome shotgun (WGS) entry which is preliminary data.</text>
</comment>
<evidence type="ECO:0000313" key="1">
    <source>
        <dbReference type="EMBL" id="KAK2970083.1"/>
    </source>
</evidence>
<protein>
    <submittedName>
        <fullName evidence="1">Uncharacterized protein</fullName>
    </submittedName>
</protein>
<dbReference type="PANTHER" id="PTHR33913">
    <property type="entry name" value="ALEURONE LAYER MORPHOGENESIS PROTEIN"/>
    <property type="match status" value="1"/>
</dbReference>
<evidence type="ECO:0000313" key="2">
    <source>
        <dbReference type="Proteomes" id="UP001187471"/>
    </source>
</evidence>
<dbReference type="PANTHER" id="PTHR33913:SF1">
    <property type="entry name" value="DRBM DOMAIN-CONTAINING PROTEIN"/>
    <property type="match status" value="1"/>
</dbReference>
<dbReference type="Proteomes" id="UP001187471">
    <property type="component" value="Unassembled WGS sequence"/>
</dbReference>
<organism evidence="1 2">
    <name type="scientific">Escallonia rubra</name>
    <dbReference type="NCBI Taxonomy" id="112253"/>
    <lineage>
        <taxon>Eukaryota</taxon>
        <taxon>Viridiplantae</taxon>
        <taxon>Streptophyta</taxon>
        <taxon>Embryophyta</taxon>
        <taxon>Tracheophyta</taxon>
        <taxon>Spermatophyta</taxon>
        <taxon>Magnoliopsida</taxon>
        <taxon>eudicotyledons</taxon>
        <taxon>Gunneridae</taxon>
        <taxon>Pentapetalae</taxon>
        <taxon>asterids</taxon>
        <taxon>campanulids</taxon>
        <taxon>Escalloniales</taxon>
        <taxon>Escalloniaceae</taxon>
        <taxon>Escallonia</taxon>
    </lineage>
</organism>
<reference evidence="1" key="1">
    <citation type="submission" date="2022-12" db="EMBL/GenBank/DDBJ databases">
        <title>Draft genome assemblies for two species of Escallonia (Escalloniales).</title>
        <authorList>
            <person name="Chanderbali A."/>
            <person name="Dervinis C."/>
            <person name="Anghel I."/>
            <person name="Soltis D."/>
            <person name="Soltis P."/>
            <person name="Zapata F."/>
        </authorList>
    </citation>
    <scope>NUCLEOTIDE SEQUENCE</scope>
    <source>
        <strain evidence="1">UCBG92.1500</strain>
        <tissue evidence="1">Leaf</tissue>
    </source>
</reference>